<keyword evidence="14" id="KW-0175">Coiled coil</keyword>
<name>A0ABY5Y2B6_9BACT</name>
<evidence type="ECO:0000256" key="3">
    <source>
        <dbReference type="ARBA" id="ARBA00022692"/>
    </source>
</evidence>
<evidence type="ECO:0000256" key="10">
    <source>
        <dbReference type="ARBA" id="ARBA00025614"/>
    </source>
</evidence>
<keyword evidence="8 12" id="KW-0066">ATP synthesis</keyword>
<dbReference type="Proteomes" id="UP001058120">
    <property type="component" value="Chromosome"/>
</dbReference>
<comment type="subcellular location">
    <subcellularLocation>
        <location evidence="12">Cell membrane</location>
        <topology evidence="12">Single-pass membrane protein</topology>
    </subcellularLocation>
    <subcellularLocation>
        <location evidence="11">Endomembrane system</location>
        <topology evidence="11">Single-pass membrane protein</topology>
    </subcellularLocation>
</comment>
<evidence type="ECO:0000313" key="16">
    <source>
        <dbReference type="EMBL" id="UWX06335.1"/>
    </source>
</evidence>
<evidence type="ECO:0000256" key="15">
    <source>
        <dbReference type="SAM" id="SignalP"/>
    </source>
</evidence>
<keyword evidence="4 12" id="KW-0375">Hydrogen ion transport</keyword>
<evidence type="ECO:0000256" key="1">
    <source>
        <dbReference type="ARBA" id="ARBA00022448"/>
    </source>
</evidence>
<reference evidence="16" key="1">
    <citation type="submission" date="2020-12" db="EMBL/GenBank/DDBJ databases">
        <title>Taurinivorans muris gen. nov., sp. nov., fundamental and realized metabolic niche of a ubiquitous sulfidogenic bacterium in the murine intestine.</title>
        <authorList>
            <person name="Ye H."/>
            <person name="Hanson B.T."/>
            <person name="Loy A."/>
        </authorList>
    </citation>
    <scope>NUCLEOTIDE SEQUENCE</scope>
    <source>
        <strain evidence="16">LT0009</strain>
    </source>
</reference>
<organism evidence="16 17">
    <name type="scientific">Taurinivorans muris</name>
    <dbReference type="NCBI Taxonomy" id="2787751"/>
    <lineage>
        <taxon>Bacteria</taxon>
        <taxon>Pseudomonadati</taxon>
        <taxon>Thermodesulfobacteriota</taxon>
        <taxon>Desulfovibrionia</taxon>
        <taxon>Desulfovibrionales</taxon>
        <taxon>Desulfovibrionaceae</taxon>
        <taxon>Taurinivorans</taxon>
    </lineage>
</organism>
<keyword evidence="1 12" id="KW-0813">Transport</keyword>
<comment type="subunit">
    <text evidence="12">F-type ATPases have 2 components, F(1) - the catalytic core - and F(0) - the membrane proton channel. F(1) has five subunits: alpha(3), beta(3), gamma(1), delta(1), epsilon(1). F(0) has three main subunits: a(1), b(2) and c(10-14). The alpha and beta chains form an alternating ring which encloses part of the gamma chain. F(1) is attached to F(0) by a central stalk formed by the gamma and epsilon chains, while a peripheral stalk is formed by the delta and b chains.</text>
</comment>
<evidence type="ECO:0000256" key="14">
    <source>
        <dbReference type="SAM" id="Coils"/>
    </source>
</evidence>
<comment type="function">
    <text evidence="9 12">F(1)F(0) ATP synthase produces ATP from ADP in the presence of a proton or sodium gradient. F-type ATPases consist of two structural domains, F(1) containing the extramembraneous catalytic core and F(0) containing the membrane proton channel, linked together by a central stalk and a peripheral stalk. During catalysis, ATP synthesis in the catalytic domain of F(1) is coupled via a rotary mechanism of the central stalk subunits to proton translocation.</text>
</comment>
<keyword evidence="6 12" id="KW-0406">Ion transport</keyword>
<gene>
    <name evidence="12" type="primary">atpF</name>
    <name evidence="16" type="ORF">JBF11_03215</name>
</gene>
<evidence type="ECO:0000313" key="17">
    <source>
        <dbReference type="Proteomes" id="UP001058120"/>
    </source>
</evidence>
<keyword evidence="3 12" id="KW-0812">Transmembrane</keyword>
<keyword evidence="7 12" id="KW-0472">Membrane</keyword>
<keyword evidence="5 12" id="KW-1133">Transmembrane helix</keyword>
<feature type="coiled-coil region" evidence="14">
    <location>
        <begin position="59"/>
        <end position="161"/>
    </location>
</feature>
<keyword evidence="12" id="KW-1003">Cell membrane</keyword>
<evidence type="ECO:0000256" key="2">
    <source>
        <dbReference type="ARBA" id="ARBA00022547"/>
    </source>
</evidence>
<accession>A0ABY5Y2B6</accession>
<evidence type="ECO:0000256" key="9">
    <source>
        <dbReference type="ARBA" id="ARBA00025198"/>
    </source>
</evidence>
<evidence type="ECO:0000256" key="8">
    <source>
        <dbReference type="ARBA" id="ARBA00023310"/>
    </source>
</evidence>
<dbReference type="RefSeq" id="WP_334315939.1">
    <property type="nucleotide sequence ID" value="NZ_CP065938.1"/>
</dbReference>
<evidence type="ECO:0000256" key="4">
    <source>
        <dbReference type="ARBA" id="ARBA00022781"/>
    </source>
</evidence>
<feature type="chain" id="PRO_5047272970" description="ATP synthase subunit b" evidence="15">
    <location>
        <begin position="23"/>
        <end position="185"/>
    </location>
</feature>
<dbReference type="CDD" id="cd06503">
    <property type="entry name" value="ATP-synt_Fo_b"/>
    <property type="match status" value="1"/>
</dbReference>
<evidence type="ECO:0000256" key="13">
    <source>
        <dbReference type="RuleBase" id="RU003848"/>
    </source>
</evidence>
<sequence length="185" mass="20666">MKYLSSFAFAVLFCAVADFAYASDGHELPWGNFALRMLNVAIFLGILWYAGGRLVKTFLANHQAQVKEELESAKALRQKAEHNLSIAEDKLRSVENECAKLFEDGKKQAEAIKSAIISDAEKQAERIIEQAKLAAEQDVHNEVQKIKAQMAEEIVAQMEKEIVSRLDKDGHNALIEKSLSKVVFS</sequence>
<proteinExistence type="inferred from homology"/>
<feature type="transmembrane region" description="Helical" evidence="12">
    <location>
        <begin position="32"/>
        <end position="50"/>
    </location>
</feature>
<keyword evidence="15" id="KW-0732">Signal</keyword>
<evidence type="ECO:0000256" key="5">
    <source>
        <dbReference type="ARBA" id="ARBA00022989"/>
    </source>
</evidence>
<dbReference type="PANTHER" id="PTHR34264">
    <property type="entry name" value="ATP SYNTHASE SUBUNIT B, CHLOROPLASTIC"/>
    <property type="match status" value="1"/>
</dbReference>
<protein>
    <recommendedName>
        <fullName evidence="12">ATP synthase subunit b</fullName>
    </recommendedName>
    <alternativeName>
        <fullName evidence="12">ATP synthase F(0) sector subunit b</fullName>
    </alternativeName>
    <alternativeName>
        <fullName evidence="12">ATPase subunit I</fullName>
    </alternativeName>
    <alternativeName>
        <fullName evidence="12">F-type ATPase subunit b</fullName>
        <shortName evidence="12">F-ATPase subunit b</shortName>
    </alternativeName>
</protein>
<comment type="similarity">
    <text evidence="12 13">Belongs to the ATPase B chain family.</text>
</comment>
<dbReference type="EMBL" id="CP065938">
    <property type="protein sequence ID" value="UWX06335.1"/>
    <property type="molecule type" value="Genomic_DNA"/>
</dbReference>
<evidence type="ECO:0000256" key="6">
    <source>
        <dbReference type="ARBA" id="ARBA00023065"/>
    </source>
</evidence>
<dbReference type="HAMAP" id="MF_01398">
    <property type="entry name" value="ATP_synth_b_bprime"/>
    <property type="match status" value="1"/>
</dbReference>
<dbReference type="Pfam" id="PF00430">
    <property type="entry name" value="ATP-synt_B"/>
    <property type="match status" value="1"/>
</dbReference>
<dbReference type="PANTHER" id="PTHR34264:SF3">
    <property type="entry name" value="ATP SYNTHASE SUBUNIT B, CHLOROPLASTIC"/>
    <property type="match status" value="1"/>
</dbReference>
<comment type="function">
    <text evidence="10">Component of the F(0) channel, it forms part of the peripheral stalk, linking F(1) to F(0). The b'-subunit is a diverged and duplicated form of b found in plants and photosynthetic bacteria.</text>
</comment>
<dbReference type="InterPro" id="IPR002146">
    <property type="entry name" value="ATP_synth_b/b'su_bac/chlpt"/>
</dbReference>
<evidence type="ECO:0000256" key="12">
    <source>
        <dbReference type="HAMAP-Rule" id="MF_01398"/>
    </source>
</evidence>
<keyword evidence="17" id="KW-1185">Reference proteome</keyword>
<evidence type="ECO:0000256" key="11">
    <source>
        <dbReference type="ARBA" id="ARBA00037847"/>
    </source>
</evidence>
<keyword evidence="2 12" id="KW-0138">CF(0)</keyword>
<feature type="signal peptide" evidence="15">
    <location>
        <begin position="1"/>
        <end position="22"/>
    </location>
</feature>
<evidence type="ECO:0000256" key="7">
    <source>
        <dbReference type="ARBA" id="ARBA00023136"/>
    </source>
</evidence>